<name>A0AB39QNR1_9ACTN</name>
<sequence>MEHSPNHPNNTPDNAPNNAPNSVETHSDLSGSALDKVPVGFLQGQVPHGAWIEKQVTLAPAAYLSRLFIEPTARRKSVGRGLVTVAHDVVRAHGAKVTMLHHSLHNPFAAPFWAELGYRPVLTTWSKRLPETG</sequence>
<accession>A0AB39QNR1</accession>
<feature type="compositionally biased region" description="Low complexity" evidence="1">
    <location>
        <begin position="1"/>
        <end position="21"/>
    </location>
</feature>
<reference evidence="3" key="1">
    <citation type="submission" date="2024-07" db="EMBL/GenBank/DDBJ databases">
        <authorList>
            <person name="Yu S.T."/>
        </authorList>
    </citation>
    <scope>NUCLEOTIDE SEQUENCE</scope>
    <source>
        <strain evidence="3">R39</strain>
    </source>
</reference>
<dbReference type="GO" id="GO:0016747">
    <property type="term" value="F:acyltransferase activity, transferring groups other than amino-acyl groups"/>
    <property type="evidence" value="ECO:0007669"/>
    <property type="project" value="InterPro"/>
</dbReference>
<dbReference type="EMBL" id="CP163441">
    <property type="protein sequence ID" value="XDQ43972.1"/>
    <property type="molecule type" value="Genomic_DNA"/>
</dbReference>
<dbReference type="SUPFAM" id="SSF55729">
    <property type="entry name" value="Acyl-CoA N-acyltransferases (Nat)"/>
    <property type="match status" value="1"/>
</dbReference>
<evidence type="ECO:0000313" key="3">
    <source>
        <dbReference type="EMBL" id="XDQ43972.1"/>
    </source>
</evidence>
<keyword evidence="3" id="KW-0012">Acyltransferase</keyword>
<dbReference type="Pfam" id="PF00583">
    <property type="entry name" value="Acetyltransf_1"/>
    <property type="match status" value="1"/>
</dbReference>
<keyword evidence="3" id="KW-0808">Transferase</keyword>
<feature type="domain" description="N-acetyltransferase" evidence="2">
    <location>
        <begin position="1"/>
        <end position="133"/>
    </location>
</feature>
<feature type="region of interest" description="Disordered" evidence="1">
    <location>
        <begin position="1"/>
        <end position="31"/>
    </location>
</feature>
<dbReference type="CDD" id="cd04301">
    <property type="entry name" value="NAT_SF"/>
    <property type="match status" value="1"/>
</dbReference>
<proteinExistence type="predicted"/>
<dbReference type="Gene3D" id="3.40.630.30">
    <property type="match status" value="1"/>
</dbReference>
<evidence type="ECO:0000259" key="2">
    <source>
        <dbReference type="PROSITE" id="PS51186"/>
    </source>
</evidence>
<dbReference type="RefSeq" id="WP_369222987.1">
    <property type="nucleotide sequence ID" value="NZ_CP163441.1"/>
</dbReference>
<dbReference type="AlphaFoldDB" id="A0AB39QNR1"/>
<dbReference type="PROSITE" id="PS51186">
    <property type="entry name" value="GNAT"/>
    <property type="match status" value="1"/>
</dbReference>
<organism evidence="3">
    <name type="scientific">Streptomyces sp. R39</name>
    <dbReference type="NCBI Taxonomy" id="3238631"/>
    <lineage>
        <taxon>Bacteria</taxon>
        <taxon>Bacillati</taxon>
        <taxon>Actinomycetota</taxon>
        <taxon>Actinomycetes</taxon>
        <taxon>Kitasatosporales</taxon>
        <taxon>Streptomycetaceae</taxon>
        <taxon>Streptomyces</taxon>
    </lineage>
</organism>
<dbReference type="InterPro" id="IPR016181">
    <property type="entry name" value="Acyl_CoA_acyltransferase"/>
</dbReference>
<dbReference type="EC" id="2.3.1.-" evidence="3"/>
<dbReference type="InterPro" id="IPR000182">
    <property type="entry name" value="GNAT_dom"/>
</dbReference>
<gene>
    <name evidence="3" type="ORF">AB5J52_17805</name>
</gene>
<protein>
    <submittedName>
        <fullName evidence="3">GNAT family N-acetyltransferase</fullName>
        <ecNumber evidence="3">2.3.1.-</ecNumber>
    </submittedName>
</protein>
<evidence type="ECO:0000256" key="1">
    <source>
        <dbReference type="SAM" id="MobiDB-lite"/>
    </source>
</evidence>